<gene>
    <name evidence="1" type="ORF">Vadar_033021</name>
</gene>
<sequence>MAAAGRVIANVASTTATTSLLSRGSLRRSQVLSLCFNSSRLVPKKRLFTCTALYKPDVQIKEEGLPEFLDYRLFFVDNSGKKSDRCLPEKQRAPKIHAFFGNKFAPGNKVFTSRPRLLALPPQSPPEISTEMEPWEALDLDDSDLHSLLRPCKRQAQHHHQQQQEIDDYNHKPSLSQQNPPIIPGPAGAVQAAMLRKALADKNPPAAAGTDDTPVTTQEYIRRAVEDAEDDDDFNHNPWLSALEFLGHQETVDGWPSTVPLNSIKKCRSVDRIDQVVAIIKTCTPNGLGDLIVTLKDPTGTIGASIHHKVLDDVELGKHISVGSVLILQKVVVFVPCRSAHYLNITVNNVVKVISKDSGPLIRLSCPLSAIKPVVLCRGGEDTGNVPKVISQESDRIEGIMDDVRQYGNVKTPAQIDELTEEENQTQLIGHSGDQNGTLGALEIMKKTARIDRIDEYQRGLEFVEPSSLQHSSSVTKLAESQNDQEILRINGTQKQRQTLISKAWIPEWTDEQLSELFAAESDDGYSIF</sequence>
<evidence type="ECO:0000313" key="1">
    <source>
        <dbReference type="EMBL" id="KAH7853079.1"/>
    </source>
</evidence>
<keyword evidence="2" id="KW-1185">Reference proteome</keyword>
<organism evidence="1 2">
    <name type="scientific">Vaccinium darrowii</name>
    <dbReference type="NCBI Taxonomy" id="229202"/>
    <lineage>
        <taxon>Eukaryota</taxon>
        <taxon>Viridiplantae</taxon>
        <taxon>Streptophyta</taxon>
        <taxon>Embryophyta</taxon>
        <taxon>Tracheophyta</taxon>
        <taxon>Spermatophyta</taxon>
        <taxon>Magnoliopsida</taxon>
        <taxon>eudicotyledons</taxon>
        <taxon>Gunneridae</taxon>
        <taxon>Pentapetalae</taxon>
        <taxon>asterids</taxon>
        <taxon>Ericales</taxon>
        <taxon>Ericaceae</taxon>
        <taxon>Vaccinioideae</taxon>
        <taxon>Vaccinieae</taxon>
        <taxon>Vaccinium</taxon>
    </lineage>
</organism>
<name>A0ACB7YIW8_9ERIC</name>
<reference evidence="1 2" key="1">
    <citation type="journal article" date="2021" name="Hortic Res">
        <title>High-quality reference genome and annotation aids understanding of berry development for evergreen blueberry (Vaccinium darrowii).</title>
        <authorList>
            <person name="Yu J."/>
            <person name="Hulse-Kemp A.M."/>
            <person name="Babiker E."/>
            <person name="Staton M."/>
        </authorList>
    </citation>
    <scope>NUCLEOTIDE SEQUENCE [LARGE SCALE GENOMIC DNA]</scope>
    <source>
        <strain evidence="2">cv. NJ 8807/NJ 8810</strain>
        <tissue evidence="1">Young leaf</tissue>
    </source>
</reference>
<evidence type="ECO:0000313" key="2">
    <source>
        <dbReference type="Proteomes" id="UP000828048"/>
    </source>
</evidence>
<comment type="caution">
    <text evidence="1">The sequence shown here is derived from an EMBL/GenBank/DDBJ whole genome shotgun (WGS) entry which is preliminary data.</text>
</comment>
<dbReference type="EMBL" id="CM037158">
    <property type="protein sequence ID" value="KAH7853079.1"/>
    <property type="molecule type" value="Genomic_DNA"/>
</dbReference>
<proteinExistence type="predicted"/>
<protein>
    <submittedName>
        <fullName evidence="1">Uncharacterized protein</fullName>
    </submittedName>
</protein>
<accession>A0ACB7YIW8</accession>
<dbReference type="Proteomes" id="UP000828048">
    <property type="component" value="Chromosome 8"/>
</dbReference>